<evidence type="ECO:0000313" key="6">
    <source>
        <dbReference type="EMBL" id="GAJ27905.1"/>
    </source>
</evidence>
<dbReference type="Pfam" id="PF01547">
    <property type="entry name" value="SBP_bac_1"/>
    <property type="match status" value="1"/>
</dbReference>
<keyword evidence="4 5" id="KW-0732">Signal</keyword>
<evidence type="ECO:0000313" key="7">
    <source>
        <dbReference type="Proteomes" id="UP000019760"/>
    </source>
</evidence>
<dbReference type="Proteomes" id="UP000019760">
    <property type="component" value="Unassembled WGS sequence"/>
</dbReference>
<organism evidence="6 7">
    <name type="scientific">Acidomonas methanolica NBRC 104435</name>
    <dbReference type="NCBI Taxonomy" id="1231351"/>
    <lineage>
        <taxon>Bacteria</taxon>
        <taxon>Pseudomonadati</taxon>
        <taxon>Pseudomonadota</taxon>
        <taxon>Alphaproteobacteria</taxon>
        <taxon>Acetobacterales</taxon>
        <taxon>Acetobacteraceae</taxon>
        <taxon>Acidomonas</taxon>
    </lineage>
</organism>
<dbReference type="PANTHER" id="PTHR43649:SF34">
    <property type="entry name" value="ABC TRANSPORTER PERIPLASMIC-BINDING PROTEIN YCJN-RELATED"/>
    <property type="match status" value="1"/>
</dbReference>
<dbReference type="OrthoDB" id="9808332at2"/>
<evidence type="ECO:0000256" key="5">
    <source>
        <dbReference type="SAM" id="SignalP"/>
    </source>
</evidence>
<evidence type="ECO:0000256" key="1">
    <source>
        <dbReference type="ARBA" id="ARBA00004418"/>
    </source>
</evidence>
<evidence type="ECO:0000256" key="2">
    <source>
        <dbReference type="ARBA" id="ARBA00008520"/>
    </source>
</evidence>
<name>A0A023D2A5_ACIMT</name>
<dbReference type="SUPFAM" id="SSF53850">
    <property type="entry name" value="Periplasmic binding protein-like II"/>
    <property type="match status" value="1"/>
</dbReference>
<reference evidence="7" key="1">
    <citation type="journal article" date="2014" name="FEMS Microbiol. Lett.">
        <title>Draft Genomic DNA Sequence of the Facultatively Methylotrophic Bacterium Acidomonas methanolica type strain MB58.</title>
        <authorList>
            <person name="Higashiura N."/>
            <person name="Hadano H."/>
            <person name="Hirakawa H."/>
            <person name="Matsutani M."/>
            <person name="Takabe S."/>
            <person name="Matsushita K."/>
            <person name="Azuma Y."/>
        </authorList>
    </citation>
    <scope>NUCLEOTIDE SEQUENCE [LARGE SCALE GENOMIC DNA]</scope>
    <source>
        <strain evidence="7">MB58</strain>
    </source>
</reference>
<dbReference type="EMBL" id="BAND01000011">
    <property type="protein sequence ID" value="GAJ27905.1"/>
    <property type="molecule type" value="Genomic_DNA"/>
</dbReference>
<feature type="chain" id="PRO_5030001289" evidence="5">
    <location>
        <begin position="24"/>
        <end position="431"/>
    </location>
</feature>
<dbReference type="GO" id="GO:0042597">
    <property type="term" value="C:periplasmic space"/>
    <property type="evidence" value="ECO:0007669"/>
    <property type="project" value="UniProtKB-SubCell"/>
</dbReference>
<gene>
    <name evidence="6" type="ORF">Amme_011_005</name>
</gene>
<feature type="signal peptide" evidence="5">
    <location>
        <begin position="1"/>
        <end position="23"/>
    </location>
</feature>
<dbReference type="AlphaFoldDB" id="A0A023D2A5"/>
<keyword evidence="7" id="KW-1185">Reference proteome</keyword>
<evidence type="ECO:0000256" key="3">
    <source>
        <dbReference type="ARBA" id="ARBA00022448"/>
    </source>
</evidence>
<protein>
    <submittedName>
        <fullName evidence="6">ABC transporter sugar permease</fullName>
    </submittedName>
</protein>
<dbReference type="InterPro" id="IPR006059">
    <property type="entry name" value="SBP"/>
</dbReference>
<dbReference type="PANTHER" id="PTHR43649">
    <property type="entry name" value="ARABINOSE-BINDING PROTEIN-RELATED"/>
    <property type="match status" value="1"/>
</dbReference>
<proteinExistence type="inferred from homology"/>
<dbReference type="Gene3D" id="3.40.190.10">
    <property type="entry name" value="Periplasmic binding protein-like II"/>
    <property type="match status" value="2"/>
</dbReference>
<dbReference type="InterPro" id="IPR050490">
    <property type="entry name" value="Bact_solute-bd_prot1"/>
</dbReference>
<comment type="similarity">
    <text evidence="2">Belongs to the bacterial solute-binding protein 1 family.</text>
</comment>
<dbReference type="RefSeq" id="WP_052511576.1">
    <property type="nucleotide sequence ID" value="NZ_BAND01000011.1"/>
</dbReference>
<keyword evidence="3" id="KW-0813">Transport</keyword>
<accession>A0A023D2A5</accession>
<comment type="subcellular location">
    <subcellularLocation>
        <location evidence="1">Periplasm</location>
    </subcellularLocation>
</comment>
<sequence>MRERLPLLLAVFWASFLSPGARAGSLTVFCSSSGTEMALCRSETQAWAQATGHAVTLVLLPSDWGEVLPLYRQLLSAPTPVVDVLVMDGTWLGTLAPMLGAIAPTPDDDDLAPGTFTSAGRNVALPWYRDIGLLFYRKDLLARYRLPVPQSWDELASEARTIQDAERARGDGALWGYVWQGRAAESLLCNVLEWFGPAGGAIVSEDGRVDLDNDGARAALTRASGWIGTISPAGVLSDDEEATRGAFQSGHAVFMRNWVYAWALANDPQSSIAGKVGVAPLPRDTASEPPQGVDGTVYLGMARGTAHAAEALSLMRYLTSRAVERARAVAGAYIPARRSLLDDPDMRAALPVLATIRPALARPVLRPVAQTGMDYPRVAWLAANGFHDALRGGHDASDTLHRLSDVFGIMAHRGQWPGRPADVTLPQEKTR</sequence>
<evidence type="ECO:0000256" key="4">
    <source>
        <dbReference type="ARBA" id="ARBA00022729"/>
    </source>
</evidence>
<reference evidence="6 7" key="2">
    <citation type="journal article" date="2014" name="FEMS Microbiol. Lett.">
        <title>Draft genomic DNA sequence of the facultatively methylotrophic bacterium Acidomonas methanolica type strain MB58.</title>
        <authorList>
            <person name="Higashiura N."/>
            <person name="Hadano H."/>
            <person name="Hirakawa H."/>
            <person name="Matsutani M."/>
            <person name="Takabe S."/>
            <person name="Matsushita K."/>
            <person name="Azuma Y."/>
        </authorList>
    </citation>
    <scope>NUCLEOTIDE SEQUENCE [LARGE SCALE GENOMIC DNA]</scope>
    <source>
        <strain evidence="6 7">MB58</strain>
    </source>
</reference>
<comment type="caution">
    <text evidence="6">The sequence shown here is derived from an EMBL/GenBank/DDBJ whole genome shotgun (WGS) entry which is preliminary data.</text>
</comment>